<proteinExistence type="predicted"/>
<sequence length="144" mass="15608">MMQVLELMSVAPRSVWVTQSLPDAVSLFDHQNPAVVVVDLREKPVGVITKAAISHEAARNPGRWTRTRCAHLMDPLTCRLRAEDSLEEALAHYRGCGPRPLLVFDGDALIGVLYPEYVLAATPASDRPPPPAGIPGTDSSTETL</sequence>
<protein>
    <recommendedName>
        <fullName evidence="2">CBS domain-containing protein</fullName>
    </recommendedName>
</protein>
<reference evidence="4" key="1">
    <citation type="submission" date="2015-12" db="EMBL/GenBank/DDBJ databases">
        <authorList>
            <person name="Nair G.R."/>
            <person name="Kaur G."/>
            <person name="Mayilraj S."/>
        </authorList>
    </citation>
    <scope>NUCLEOTIDE SEQUENCE [LARGE SCALE GENOMIC DNA]</scope>
    <source>
        <strain evidence="4">CD08_7</strain>
    </source>
</reference>
<comment type="caution">
    <text evidence="3">The sequence shown here is derived from an EMBL/GenBank/DDBJ whole genome shotgun (WGS) entry which is preliminary data.</text>
</comment>
<evidence type="ECO:0000313" key="4">
    <source>
        <dbReference type="Proteomes" id="UP000054023"/>
    </source>
</evidence>
<keyword evidence="4" id="KW-1185">Reference proteome</keyword>
<dbReference type="SUPFAM" id="SSF54631">
    <property type="entry name" value="CBS-domain pair"/>
    <property type="match status" value="1"/>
</dbReference>
<feature type="domain" description="CBS" evidence="2">
    <location>
        <begin position="6"/>
        <end position="53"/>
    </location>
</feature>
<evidence type="ECO:0000256" key="1">
    <source>
        <dbReference type="SAM" id="MobiDB-lite"/>
    </source>
</evidence>
<dbReference type="OrthoDB" id="4964833at2"/>
<evidence type="ECO:0000313" key="3">
    <source>
        <dbReference type="EMBL" id="KUG58660.1"/>
    </source>
</evidence>
<dbReference type="InterPro" id="IPR000644">
    <property type="entry name" value="CBS_dom"/>
</dbReference>
<gene>
    <name evidence="3" type="ORF">AVL63_00880</name>
</gene>
<dbReference type="AlphaFoldDB" id="A0A0W8IFA3"/>
<dbReference type="EMBL" id="LQBM01000003">
    <property type="protein sequence ID" value="KUG58660.1"/>
    <property type="molecule type" value="Genomic_DNA"/>
</dbReference>
<accession>A0A0W8IFA3</accession>
<dbReference type="Gene3D" id="3.10.580.10">
    <property type="entry name" value="CBS-domain"/>
    <property type="match status" value="1"/>
</dbReference>
<evidence type="ECO:0000259" key="2">
    <source>
        <dbReference type="Pfam" id="PF00571"/>
    </source>
</evidence>
<dbReference type="Proteomes" id="UP000054023">
    <property type="component" value="Unassembled WGS sequence"/>
</dbReference>
<dbReference type="InterPro" id="IPR046342">
    <property type="entry name" value="CBS_dom_sf"/>
</dbReference>
<dbReference type="Pfam" id="PF00571">
    <property type="entry name" value="CBS"/>
    <property type="match status" value="1"/>
</dbReference>
<name>A0A0W8IFA3_9MICC</name>
<feature type="region of interest" description="Disordered" evidence="1">
    <location>
        <begin position="124"/>
        <end position="144"/>
    </location>
</feature>
<organism evidence="3 4">
    <name type="scientific">Nesterenkonia jeotgali</name>
    <dbReference type="NCBI Taxonomy" id="317018"/>
    <lineage>
        <taxon>Bacteria</taxon>
        <taxon>Bacillati</taxon>
        <taxon>Actinomycetota</taxon>
        <taxon>Actinomycetes</taxon>
        <taxon>Micrococcales</taxon>
        <taxon>Micrococcaceae</taxon>
        <taxon>Nesterenkonia</taxon>
    </lineage>
</organism>